<keyword evidence="6" id="KW-1185">Reference proteome</keyword>
<evidence type="ECO:0000313" key="5">
    <source>
        <dbReference type="EMBL" id="KAG5178178.1"/>
    </source>
</evidence>
<dbReference type="InterPro" id="IPR013083">
    <property type="entry name" value="Znf_RING/FYVE/PHD"/>
</dbReference>
<dbReference type="GO" id="GO:0008270">
    <property type="term" value="F:zinc ion binding"/>
    <property type="evidence" value="ECO:0007669"/>
    <property type="project" value="UniProtKB-KW"/>
</dbReference>
<feature type="domain" description="RING-type" evidence="4">
    <location>
        <begin position="121"/>
        <end position="156"/>
    </location>
</feature>
<dbReference type="Proteomes" id="UP000664859">
    <property type="component" value="Unassembled WGS sequence"/>
</dbReference>
<keyword evidence="3" id="KW-0812">Transmembrane</keyword>
<dbReference type="InterPro" id="IPR051728">
    <property type="entry name" value="RING-FYVE_E3_ubiquitin-ligase"/>
</dbReference>
<dbReference type="EMBL" id="JAFCMP010000517">
    <property type="protein sequence ID" value="KAG5178178.1"/>
    <property type="molecule type" value="Genomic_DNA"/>
</dbReference>
<dbReference type="Gene3D" id="3.30.40.10">
    <property type="entry name" value="Zinc/RING finger domain, C3HC4 (zinc finger)"/>
    <property type="match status" value="1"/>
</dbReference>
<gene>
    <name evidence="5" type="ORF">JKP88DRAFT_225620</name>
</gene>
<dbReference type="SUPFAM" id="SSF57850">
    <property type="entry name" value="RING/U-box"/>
    <property type="match status" value="1"/>
</dbReference>
<evidence type="ECO:0000256" key="2">
    <source>
        <dbReference type="SAM" id="MobiDB-lite"/>
    </source>
</evidence>
<dbReference type="OrthoDB" id="1711136at2759"/>
<dbReference type="SMART" id="SM00184">
    <property type="entry name" value="RING"/>
    <property type="match status" value="1"/>
</dbReference>
<feature type="region of interest" description="Disordered" evidence="2">
    <location>
        <begin position="47"/>
        <end position="97"/>
    </location>
</feature>
<keyword evidence="3" id="KW-1133">Transmembrane helix</keyword>
<evidence type="ECO:0000256" key="1">
    <source>
        <dbReference type="PROSITE-ProRule" id="PRU00175"/>
    </source>
</evidence>
<dbReference type="PANTHER" id="PTHR14879">
    <property type="entry name" value="CASPASE REGULATOR, RING FINGER DOMAIN-CONTAINING"/>
    <property type="match status" value="1"/>
</dbReference>
<accession>A0A836CAR3</accession>
<dbReference type="PANTHER" id="PTHR14879:SF5">
    <property type="entry name" value="RING-TYPE DOMAIN-CONTAINING PROTEIN"/>
    <property type="match status" value="1"/>
</dbReference>
<keyword evidence="3" id="KW-0472">Membrane</keyword>
<name>A0A836CAR3_9STRA</name>
<sequence>MQQHPGLVRRTLHWAGVEDFDIFLALLAGLLSLLLVLKKRRDDHIEFIRPTPPTRPAPRQATATTATGGAPASGAAAEHSDSSRPPATAPPADATGAPTTTLAAAAAASAAAGEPNDNNTCVVCMDNPRDVLLMPCAHMVLCRECAVNLRDCPTCRTKIRQQVQVYS</sequence>
<keyword evidence="1" id="KW-0479">Metal-binding</keyword>
<evidence type="ECO:0000259" key="4">
    <source>
        <dbReference type="PROSITE" id="PS50089"/>
    </source>
</evidence>
<protein>
    <recommendedName>
        <fullName evidence="4">RING-type domain-containing protein</fullName>
    </recommendedName>
</protein>
<evidence type="ECO:0000313" key="6">
    <source>
        <dbReference type="Proteomes" id="UP000664859"/>
    </source>
</evidence>
<dbReference type="AlphaFoldDB" id="A0A836CAR3"/>
<dbReference type="InterPro" id="IPR001841">
    <property type="entry name" value="Znf_RING"/>
</dbReference>
<dbReference type="PROSITE" id="PS50089">
    <property type="entry name" value="ZF_RING_2"/>
    <property type="match status" value="1"/>
</dbReference>
<comment type="caution">
    <text evidence="5">The sequence shown here is derived from an EMBL/GenBank/DDBJ whole genome shotgun (WGS) entry which is preliminary data.</text>
</comment>
<dbReference type="Pfam" id="PF13920">
    <property type="entry name" value="zf-C3HC4_3"/>
    <property type="match status" value="1"/>
</dbReference>
<feature type="compositionally biased region" description="Low complexity" evidence="2">
    <location>
        <begin position="57"/>
        <end position="77"/>
    </location>
</feature>
<organism evidence="5 6">
    <name type="scientific">Tribonema minus</name>
    <dbReference type="NCBI Taxonomy" id="303371"/>
    <lineage>
        <taxon>Eukaryota</taxon>
        <taxon>Sar</taxon>
        <taxon>Stramenopiles</taxon>
        <taxon>Ochrophyta</taxon>
        <taxon>PX clade</taxon>
        <taxon>Xanthophyceae</taxon>
        <taxon>Tribonematales</taxon>
        <taxon>Tribonemataceae</taxon>
        <taxon>Tribonema</taxon>
    </lineage>
</organism>
<proteinExistence type="predicted"/>
<keyword evidence="1" id="KW-0862">Zinc</keyword>
<keyword evidence="1" id="KW-0863">Zinc-finger</keyword>
<feature type="transmembrane region" description="Helical" evidence="3">
    <location>
        <begin position="20"/>
        <end position="37"/>
    </location>
</feature>
<evidence type="ECO:0000256" key="3">
    <source>
        <dbReference type="SAM" id="Phobius"/>
    </source>
</evidence>
<reference evidence="5" key="1">
    <citation type="submission" date="2021-02" db="EMBL/GenBank/DDBJ databases">
        <title>First Annotated Genome of the Yellow-green Alga Tribonema minus.</title>
        <authorList>
            <person name="Mahan K.M."/>
        </authorList>
    </citation>
    <scope>NUCLEOTIDE SEQUENCE</scope>
    <source>
        <strain evidence="5">UTEX B ZZ1240</strain>
    </source>
</reference>